<sequence length="73" mass="7675">MDKQPNFLTRFAKAYSGPLAGVVLAALSAWMIVTGLKGLAGFEVNAHSAMADLGGIAIVIGVARWIKLKYGVK</sequence>
<protein>
    <submittedName>
        <fullName evidence="2">Uncharacterized protein</fullName>
    </submittedName>
</protein>
<evidence type="ECO:0000256" key="1">
    <source>
        <dbReference type="SAM" id="Phobius"/>
    </source>
</evidence>
<keyword evidence="1" id="KW-0812">Transmembrane</keyword>
<reference evidence="2 3" key="1">
    <citation type="submission" date="2016-02" db="EMBL/GenBank/DDBJ databases">
        <authorList>
            <person name="Wen L."/>
            <person name="He K."/>
            <person name="Yang H."/>
        </authorList>
    </citation>
    <scope>NUCLEOTIDE SEQUENCE [LARGE SCALE GENOMIC DNA]</scope>
    <source>
        <strain evidence="2 3">TSA40</strain>
    </source>
</reference>
<feature type="transmembrane region" description="Helical" evidence="1">
    <location>
        <begin position="12"/>
        <end position="33"/>
    </location>
</feature>
<dbReference type="EMBL" id="LSTO01000001">
    <property type="protein sequence ID" value="OWW20593.1"/>
    <property type="molecule type" value="Genomic_DNA"/>
</dbReference>
<dbReference type="RefSeq" id="WP_088707464.1">
    <property type="nucleotide sequence ID" value="NZ_LSTO01000001.1"/>
</dbReference>
<comment type="caution">
    <text evidence="2">The sequence shown here is derived from an EMBL/GenBank/DDBJ whole genome shotgun (WGS) entry which is preliminary data.</text>
</comment>
<name>A0A254TJ44_9BURK</name>
<dbReference type="Proteomes" id="UP000197535">
    <property type="component" value="Unassembled WGS sequence"/>
</dbReference>
<keyword evidence="1" id="KW-0472">Membrane</keyword>
<organism evidence="2 3">
    <name type="scientific">Noviherbaspirillum denitrificans</name>
    <dbReference type="NCBI Taxonomy" id="1968433"/>
    <lineage>
        <taxon>Bacteria</taxon>
        <taxon>Pseudomonadati</taxon>
        <taxon>Pseudomonadota</taxon>
        <taxon>Betaproteobacteria</taxon>
        <taxon>Burkholderiales</taxon>
        <taxon>Oxalobacteraceae</taxon>
        <taxon>Noviherbaspirillum</taxon>
    </lineage>
</organism>
<accession>A0A254TJ44</accession>
<evidence type="ECO:0000313" key="3">
    <source>
        <dbReference type="Proteomes" id="UP000197535"/>
    </source>
</evidence>
<keyword evidence="1" id="KW-1133">Transmembrane helix</keyword>
<proteinExistence type="predicted"/>
<evidence type="ECO:0000313" key="2">
    <source>
        <dbReference type="EMBL" id="OWW20593.1"/>
    </source>
</evidence>
<keyword evidence="3" id="KW-1185">Reference proteome</keyword>
<dbReference type="AlphaFoldDB" id="A0A254TJ44"/>
<gene>
    <name evidence="2" type="ORF">AYR66_14955</name>
</gene>
<feature type="transmembrane region" description="Helical" evidence="1">
    <location>
        <begin position="45"/>
        <end position="66"/>
    </location>
</feature>
<dbReference type="OrthoDB" id="8778457at2"/>